<dbReference type="PATRIC" id="fig|1434123.4.peg.1485"/>
<evidence type="ECO:0000256" key="1">
    <source>
        <dbReference type="SAM" id="MobiDB-lite"/>
    </source>
</evidence>
<gene>
    <name evidence="2" type="ORF">MSVAZ_1251</name>
</gene>
<dbReference type="KEGG" id="mvc:MSVAZ_1251"/>
<reference evidence="2 3" key="1">
    <citation type="submission" date="2014-07" db="EMBL/GenBank/DDBJ databases">
        <title>Methanogenic archaea and the global carbon cycle.</title>
        <authorList>
            <person name="Henriksen J.R."/>
            <person name="Luke J."/>
            <person name="Reinhart S."/>
            <person name="Benedict M.N."/>
            <person name="Youngblut N.D."/>
            <person name="Metcalf M.E."/>
            <person name="Whitaker R.J."/>
            <person name="Metcalf W.W."/>
        </authorList>
    </citation>
    <scope>NUCLEOTIDE SEQUENCE [LARGE SCALE GENOMIC DNA]</scope>
    <source>
        <strain evidence="2 3">Z-761</strain>
    </source>
</reference>
<protein>
    <submittedName>
        <fullName evidence="2">Uncharacterized protein</fullName>
    </submittedName>
</protein>
<proteinExistence type="predicted"/>
<accession>A0A0E3Q2J8</accession>
<dbReference type="EMBL" id="CP009520">
    <property type="protein sequence ID" value="AKB43520.1"/>
    <property type="molecule type" value="Genomic_DNA"/>
</dbReference>
<dbReference type="GeneID" id="24809668"/>
<dbReference type="HOGENOM" id="CLU_264149_0_0_2"/>
<feature type="region of interest" description="Disordered" evidence="1">
    <location>
        <begin position="561"/>
        <end position="581"/>
    </location>
</feature>
<dbReference type="Proteomes" id="UP000033096">
    <property type="component" value="Chromosome"/>
</dbReference>
<keyword evidence="3" id="KW-1185">Reference proteome</keyword>
<organism evidence="2 3">
    <name type="scientific">Methanosarcina vacuolata Z-761</name>
    <dbReference type="NCBI Taxonomy" id="1434123"/>
    <lineage>
        <taxon>Archaea</taxon>
        <taxon>Methanobacteriati</taxon>
        <taxon>Methanobacteriota</taxon>
        <taxon>Stenosarchaea group</taxon>
        <taxon>Methanomicrobia</taxon>
        <taxon>Methanosarcinales</taxon>
        <taxon>Methanosarcinaceae</taxon>
        <taxon>Methanosarcina</taxon>
    </lineage>
</organism>
<evidence type="ECO:0000313" key="2">
    <source>
        <dbReference type="EMBL" id="AKB43520.1"/>
    </source>
</evidence>
<sequence>MTVSQKIENSKILLMPESGSDKQPIMLTVSSDLMKNYEAGSPVSIENSFCVAQDSKGEPIIVSVGSDKRLYAITRDSGSKTGWEQNDITPKVEDEKPGNVVAFEMVQMGSGPIVLACSVSSSSNASKTTMYVSSQLLKSDTTIQWDNFAQYWHVRPFQVSGSRMTKIYMGEDSSSTTSSVLAVVAIEKDNQAEYYRLNTNLEESEIWEHLTIPENAIKIHSLALGKQRGYPGVYSLYDTIYGQSLQFTSFPIKRFNGKTFSIFFQQPFGSKINSFAVLPSGSSNDNVYAAGEGVYLFRKGATKPITIAEKDITPTVQTLLARQDDKSVTLWMVNSDGMLGMTVSPFSSQTTWQPVLQICKDVSQTAALRNRYYKANQLFMVSNTNHLIYLWQDPENTQWYETNIPLYDTENTLSFDCYTTHMSFRDQASGVPVTDIELNLKSSAWTYLKVNGKAHTLLGNAKNQITLKPDLAGNITIINRVSTISTPVFELSAEWLKSVVDIDPATKVRNTLSRIQSGDELRAVVLADGNKLVSDSVSKESVDSAASAIKKLTDIANTLPQDSASRSVSGGTGDPSKPTTFAALLRDPTGSSRNLLSASNTKGDYFWGMRFDDDNVTYYEGRDARKTIVNSSFKLGSVSPELLGSSPAQALALDIGDIGNAIKSVAGDVLKALESGIEKVGGFIVQVAEGVFEFVVEVGGKLLKFAIETVEIAMNIISWVFQKIKVFFEDLVKWLGFMFDWEDIILTKKIIVNVTNQTLELAKYKIGDAETIVNNFFDEIEKEIDKIGPIPSEVSSLNLLSEGKKFCDSYSGAQDFLDSAPGNFANYHIMQSMEASSNSDFSVSSNTDPLTVFFTQVVYPLGEDIANIVCTFTRDIYDLFTTNNLTIGECFTKLSKDMLKQVIGLARTTISGLLKVLESAFSLIKEIVNSTLHIPVLSAFYKFISGGDDFSLLDVVSLMLSIPVTMLYKVLTGRSPYQRGSGNLEKMGYQELFDALSDDSTQLTTTTIATRSKAVDITLSGDEVTEVTDLPVSTRLKAVNIALDEEKIINMTESPVERKSQAIDIALTEINDRTGVKIYKYVGYAAYFFADAYALFLRSIKYSMEKLPKPLEYINFLLSLVKIAVTFPFKLKRSLEDDLYNLSWGTSIAIFLGSFIKVTTPGDNEGVKKGVEVWNLICLPISGILGLMILINKLIDQVTEGPNAGEILLDVATFAETFVRSHGGMLNAVATLDPDKESGAIFAVVSIIEGLLATTIRGGRTVAICISE</sequence>
<dbReference type="AlphaFoldDB" id="A0A0E3Q2J8"/>
<name>A0A0E3Q2J8_9EURY</name>
<evidence type="ECO:0000313" key="3">
    <source>
        <dbReference type="Proteomes" id="UP000033096"/>
    </source>
</evidence>
<dbReference type="RefSeq" id="WP_048119568.1">
    <property type="nucleotide sequence ID" value="NZ_CP009520.1"/>
</dbReference>